<organism evidence="1 2">
    <name type="scientific">Ignelater luminosus</name>
    <name type="common">Cucubano</name>
    <name type="synonym">Pyrophorus luminosus</name>
    <dbReference type="NCBI Taxonomy" id="2038154"/>
    <lineage>
        <taxon>Eukaryota</taxon>
        <taxon>Metazoa</taxon>
        <taxon>Ecdysozoa</taxon>
        <taxon>Arthropoda</taxon>
        <taxon>Hexapoda</taxon>
        <taxon>Insecta</taxon>
        <taxon>Pterygota</taxon>
        <taxon>Neoptera</taxon>
        <taxon>Endopterygota</taxon>
        <taxon>Coleoptera</taxon>
        <taxon>Polyphaga</taxon>
        <taxon>Elateriformia</taxon>
        <taxon>Elateroidea</taxon>
        <taxon>Elateridae</taxon>
        <taxon>Agrypninae</taxon>
        <taxon>Pyrophorini</taxon>
        <taxon>Ignelater</taxon>
    </lineage>
</organism>
<dbReference type="EMBL" id="VTPC01008825">
    <property type="protein sequence ID" value="KAF2892287.1"/>
    <property type="molecule type" value="Genomic_DNA"/>
</dbReference>
<gene>
    <name evidence="1" type="ORF">ILUMI_13887</name>
</gene>
<dbReference type="AlphaFoldDB" id="A0A8K0G892"/>
<evidence type="ECO:0000313" key="2">
    <source>
        <dbReference type="Proteomes" id="UP000801492"/>
    </source>
</evidence>
<name>A0A8K0G892_IGNLU</name>
<dbReference type="Proteomes" id="UP000801492">
    <property type="component" value="Unassembled WGS sequence"/>
</dbReference>
<keyword evidence="2" id="KW-1185">Reference proteome</keyword>
<proteinExistence type="predicted"/>
<comment type="caution">
    <text evidence="1">The sequence shown here is derived from an EMBL/GenBank/DDBJ whole genome shotgun (WGS) entry which is preliminary data.</text>
</comment>
<sequence>MDKSCPVSGKSYTKRRGKLLLDLALATVKQENDPFSLVESDTETDVYDYRDKDYIPLSASSVSKMGTAKPASKQQPRGISEDSKQTILTKLCQIMPPHRLYFWEHLSVSQSQDAIDDD</sequence>
<protein>
    <submittedName>
        <fullName evidence="1">Uncharacterized protein</fullName>
    </submittedName>
</protein>
<evidence type="ECO:0000313" key="1">
    <source>
        <dbReference type="EMBL" id="KAF2892287.1"/>
    </source>
</evidence>
<accession>A0A8K0G892</accession>
<reference evidence="1" key="1">
    <citation type="submission" date="2019-08" db="EMBL/GenBank/DDBJ databases">
        <title>The genome of the North American firefly Photinus pyralis.</title>
        <authorList>
            <consortium name="Photinus pyralis genome working group"/>
            <person name="Fallon T.R."/>
            <person name="Sander Lower S.E."/>
            <person name="Weng J.-K."/>
        </authorList>
    </citation>
    <scope>NUCLEOTIDE SEQUENCE</scope>
    <source>
        <strain evidence="1">TRF0915ILg1</strain>
        <tissue evidence="1">Whole body</tissue>
    </source>
</reference>